<dbReference type="EMBL" id="CALNXJ010000014">
    <property type="protein sequence ID" value="CAH3115133.1"/>
    <property type="molecule type" value="Genomic_DNA"/>
</dbReference>
<dbReference type="SUPFAM" id="SSF48452">
    <property type="entry name" value="TPR-like"/>
    <property type="match status" value="2"/>
</dbReference>
<evidence type="ECO:0000259" key="3">
    <source>
        <dbReference type="Pfam" id="PF13401"/>
    </source>
</evidence>
<dbReference type="PANTHER" id="PTHR47691:SF3">
    <property type="entry name" value="HTH-TYPE TRANSCRIPTIONAL REGULATOR RV0890C-RELATED"/>
    <property type="match status" value="1"/>
</dbReference>
<dbReference type="Gene3D" id="1.25.40.10">
    <property type="entry name" value="Tetratricopeptide repeat domain"/>
    <property type="match status" value="2"/>
</dbReference>
<keyword evidence="2" id="KW-0175">Coiled coil</keyword>
<dbReference type="SUPFAM" id="SSF52540">
    <property type="entry name" value="P-loop containing nucleoside triphosphate hydrolases"/>
    <property type="match status" value="1"/>
</dbReference>
<feature type="repeat" description="TPR" evidence="1">
    <location>
        <begin position="1223"/>
        <end position="1256"/>
    </location>
</feature>
<dbReference type="Pfam" id="PF13401">
    <property type="entry name" value="AAA_22"/>
    <property type="match status" value="1"/>
</dbReference>
<reference evidence="4 5" key="1">
    <citation type="submission" date="2022-05" db="EMBL/GenBank/DDBJ databases">
        <authorList>
            <consortium name="Genoscope - CEA"/>
            <person name="William W."/>
        </authorList>
    </citation>
    <scope>NUCLEOTIDE SEQUENCE [LARGE SCALE GENOMIC DNA]</scope>
</reference>
<evidence type="ECO:0000256" key="2">
    <source>
        <dbReference type="SAM" id="Coils"/>
    </source>
</evidence>
<dbReference type="Gene3D" id="1.10.10.10">
    <property type="entry name" value="Winged helix-like DNA-binding domain superfamily/Winged helix DNA-binding domain"/>
    <property type="match status" value="1"/>
</dbReference>
<feature type="domain" description="ORC1/DEAH AAA+ ATPase" evidence="3">
    <location>
        <begin position="348"/>
        <end position="471"/>
    </location>
</feature>
<feature type="repeat" description="TPR" evidence="1">
    <location>
        <begin position="1346"/>
        <end position="1379"/>
    </location>
</feature>
<dbReference type="PROSITE" id="PS50005">
    <property type="entry name" value="TPR"/>
    <property type="match status" value="3"/>
</dbReference>
<dbReference type="InterPro" id="IPR011990">
    <property type="entry name" value="TPR-like_helical_dom_sf"/>
</dbReference>
<organism evidence="4 5">
    <name type="scientific">Pocillopora meandrina</name>
    <dbReference type="NCBI Taxonomy" id="46732"/>
    <lineage>
        <taxon>Eukaryota</taxon>
        <taxon>Metazoa</taxon>
        <taxon>Cnidaria</taxon>
        <taxon>Anthozoa</taxon>
        <taxon>Hexacorallia</taxon>
        <taxon>Scleractinia</taxon>
        <taxon>Astrocoeniina</taxon>
        <taxon>Pocilloporidae</taxon>
        <taxon>Pocillopora</taxon>
    </lineage>
</organism>
<dbReference type="Gene3D" id="3.40.50.300">
    <property type="entry name" value="P-loop containing nucleotide triphosphate hydrolases"/>
    <property type="match status" value="1"/>
</dbReference>
<dbReference type="SMART" id="SM00028">
    <property type="entry name" value="TPR"/>
    <property type="match status" value="8"/>
</dbReference>
<dbReference type="InterPro" id="IPR019734">
    <property type="entry name" value="TPR_rpt"/>
</dbReference>
<dbReference type="InterPro" id="IPR036388">
    <property type="entry name" value="WH-like_DNA-bd_sf"/>
</dbReference>
<protein>
    <recommendedName>
        <fullName evidence="3">ORC1/DEAH AAA+ ATPase domain-containing protein</fullName>
    </recommendedName>
</protein>
<name>A0AAU9WIY8_9CNID</name>
<keyword evidence="1" id="KW-0802">TPR repeat</keyword>
<dbReference type="PANTHER" id="PTHR47691">
    <property type="entry name" value="REGULATOR-RELATED"/>
    <property type="match status" value="1"/>
</dbReference>
<comment type="caution">
    <text evidence="4">The sequence shown here is derived from an EMBL/GenBank/DDBJ whole genome shotgun (WGS) entry which is preliminary data.</text>
</comment>
<dbReference type="GO" id="GO:0016887">
    <property type="term" value="F:ATP hydrolysis activity"/>
    <property type="evidence" value="ECO:0007669"/>
    <property type="project" value="InterPro"/>
</dbReference>
<keyword evidence="5" id="KW-1185">Reference proteome</keyword>
<feature type="repeat" description="TPR" evidence="1">
    <location>
        <begin position="1182"/>
        <end position="1215"/>
    </location>
</feature>
<gene>
    <name evidence="4" type="ORF">PMEA_00005893</name>
</gene>
<evidence type="ECO:0000313" key="5">
    <source>
        <dbReference type="Proteomes" id="UP001159428"/>
    </source>
</evidence>
<evidence type="ECO:0000313" key="4">
    <source>
        <dbReference type="EMBL" id="CAH3115133.1"/>
    </source>
</evidence>
<dbReference type="InterPro" id="IPR049945">
    <property type="entry name" value="AAA_22"/>
</dbReference>
<dbReference type="InterPro" id="IPR027417">
    <property type="entry name" value="P-loop_NTPase"/>
</dbReference>
<feature type="coiled-coil region" evidence="2">
    <location>
        <begin position="198"/>
        <end position="235"/>
    </location>
</feature>
<proteinExistence type="predicted"/>
<dbReference type="Proteomes" id="UP001159428">
    <property type="component" value="Unassembled WGS sequence"/>
</dbReference>
<sequence length="1420" mass="160777">MSTFTAEQLNFFKFSAIIVDEFPNALRHAFVNMWDTLHGHTPGCKPWDDSPDVRGMFLSKEGGMTKVPTDLSFKKWDCTALLQATLFAKSFSRVYCDGIARNLSDKYVKPRGISGGSFHPSVQSPYGDDAETFALALDQLRLLRNTLFHSNGTGTIDKTTFDHYIQLAKEAFEAISYDVSQLDFIGTLAEEDFPTSKVEQLEEDLKKMRDTSTKLEEIENTLKDIKQTLQRERDSTDQSLEFFFFRHIAHPFMMSSSQVIGPFLPLYTFRPAPRLLNSLIFVMEFSEANFLQQMDHTNSFSLSLFLVMSFLSGSGTPISCLPDKKPLFVGRELECDAVLNPLVSGDSRLVNIWGPPGFGKTSVAIEVAHHLRERNTPTYFISVRGVKSKEEIVSKLLSIFAGTNKQATHFSPFHTVIQCLREFRDPFVVIFDNADDVLESGNGPLRDDMLQVTQEILEQCNLVRLLFTTRESMDYLHHSVAITVVKVEEMDEVSSSELVRLLLPDVQDDDCKRVVRACGRVPLAMKLMCGIIKEENSSATKLCKELRIIPVVAVLDDERLPNDLRLRNIIDKSYERLAIDERRSFVSLAVFPGFFGIKEATSVLRARDTRVTTRFLKSLQQKSLINYHDHRESFSIHPLLQSFIAEKCSKDDEIRNAFNEAQLRLHEYYVSCFAAANEQFLTGNSVEAFAAFRSQQDGIMSSLAHGTRSEALYRQVIDSISTGELFLYSLLYHEEFLFHDLYDTALKEAKKQGNLCDEYALKAAKAFGHLGWFFARSQVWDESPQPWTGKMLCYRSVYQLLCGNLDEGVSSLEIAVDLLSSGRCDEQILKILANHILAVYYTTKEDEERIAYFENLCRVESLKSVSSSRAIRYLFSMMSHPVEEIDQSAELSSVAEQDATMFALIAKLLPSLYKVFANPEVQRKATLMTTSLQKQYEILKRLFENGALPFQVLESCCDALRIMNFAKEAAQGFQVITDYLDKENRNSRDAARNFHFLGLAHEKAENRTAALDCFKKALEIRVQLLRDDFDWSHSSDDNVVREAFDSLLGCLEIRVKISEELQSPNTCSLNDLKHTCEFLGSILKSLENVSVGLNKLELARNLDSLGHCQVLLNHFQGAAESYDLAVRKREEKAEDHVQTAFSLMRLGCVLFQLGRNTEAENALQRSLNVRTKLRLDDDLDTASVYYQIGENYLIMENFPKARDAHSQGLELRMKYLGEDILTAASFERVGITYLKMSDYKSALQPFQNALQMRKNLLGDHLDTASSYQNLSLTYLKSENCSEALTLCQQALSIRLGLIPGHEETATSFHLQGSIYCQMGDLVMARDAFLSALDLRKNILGAHRETALTYHCLGEAQYKMGDYSEALDSLLEAQKFRRDLLGDHPATATTLELLARTYEALGAEHLAHDSLLRAGAMREEL</sequence>
<dbReference type="Pfam" id="PF13424">
    <property type="entry name" value="TPR_12"/>
    <property type="match status" value="3"/>
</dbReference>
<evidence type="ECO:0000256" key="1">
    <source>
        <dbReference type="PROSITE-ProRule" id="PRU00339"/>
    </source>
</evidence>
<accession>A0AAU9WIY8</accession>
<feature type="non-terminal residue" evidence="4">
    <location>
        <position position="1420"/>
    </location>
</feature>